<dbReference type="GO" id="GO:0003676">
    <property type="term" value="F:nucleic acid binding"/>
    <property type="evidence" value="ECO:0007669"/>
    <property type="project" value="InterPro"/>
</dbReference>
<sequence length="314" mass="34727">METNNSLKNSISSKAAEGYATATNRGTKIVKNNALDKNAFLKILTAQLTNQDPFNTQDSSAFVAQLAQFSQIEQMTNLTTSMTEYNAYSLVGKTVAFNQQDIHGNQYGGVVQSVYKDKGELIAEVDVYENGKYERKKFSVSDITDVMNTISPEYAVNSNMNFLMSSSLIGKTVEVSDGGKLYSAKVNSVYKDGMLINLNINVEGEYVSSDMSLESGYSVEKPTFKGIYKGPEAGEVLLRYDSEMDVYQYKFVKGSEKTEEVQWTTYDEKKPPEGVSFVLPESKPNNTVVWSVDCNAVNGGDRNVASENVILIKK</sequence>
<reference evidence="5 6" key="1">
    <citation type="submission" date="2016-11" db="EMBL/GenBank/DDBJ databases">
        <authorList>
            <person name="Jaros S."/>
            <person name="Januszkiewicz K."/>
            <person name="Wedrychowicz H."/>
        </authorList>
    </citation>
    <scope>NUCLEOTIDE SEQUENCE [LARGE SCALE GENOMIC DNA]</scope>
    <source>
        <strain evidence="5 6">DSM 3090</strain>
    </source>
</reference>
<keyword evidence="5" id="KW-0282">Flagellum</keyword>
<proteinExistence type="inferred from homology"/>
<dbReference type="InterPro" id="IPR003029">
    <property type="entry name" value="S1_domain"/>
</dbReference>
<dbReference type="PROSITE" id="PS50126">
    <property type="entry name" value="S1"/>
    <property type="match status" value="1"/>
</dbReference>
<dbReference type="AlphaFoldDB" id="A0A1M6LA59"/>
<keyword evidence="2 3" id="KW-1005">Bacterial flagellum biogenesis</keyword>
<dbReference type="Pfam" id="PF03963">
    <property type="entry name" value="FlgD"/>
    <property type="match status" value="1"/>
</dbReference>
<dbReference type="InterPro" id="IPR005648">
    <property type="entry name" value="FlgD"/>
</dbReference>
<feature type="domain" description="S1 motif" evidence="4">
    <location>
        <begin position="179"/>
        <end position="257"/>
    </location>
</feature>
<dbReference type="GO" id="GO:0044781">
    <property type="term" value="P:bacterial-type flagellum organization"/>
    <property type="evidence" value="ECO:0007669"/>
    <property type="project" value="UniProtKB-UniRule"/>
</dbReference>
<keyword evidence="5" id="KW-0969">Cilium</keyword>
<keyword evidence="6" id="KW-1185">Reference proteome</keyword>
<evidence type="ECO:0000256" key="3">
    <source>
        <dbReference type="RuleBase" id="RU362076"/>
    </source>
</evidence>
<evidence type="ECO:0000313" key="5">
    <source>
        <dbReference type="EMBL" id="SHJ68091.1"/>
    </source>
</evidence>
<dbReference type="STRING" id="1121331.SAMN02745248_00683"/>
<dbReference type="OrthoDB" id="280334at2"/>
<evidence type="ECO:0000259" key="4">
    <source>
        <dbReference type="PROSITE" id="PS50126"/>
    </source>
</evidence>
<name>A0A1M6LA59_9CLOT</name>
<evidence type="ECO:0000256" key="2">
    <source>
        <dbReference type="ARBA" id="ARBA00022795"/>
    </source>
</evidence>
<organism evidence="5 6">
    <name type="scientific">Hathewaya proteolytica DSM 3090</name>
    <dbReference type="NCBI Taxonomy" id="1121331"/>
    <lineage>
        <taxon>Bacteria</taxon>
        <taxon>Bacillati</taxon>
        <taxon>Bacillota</taxon>
        <taxon>Clostridia</taxon>
        <taxon>Eubacteriales</taxon>
        <taxon>Clostridiaceae</taxon>
        <taxon>Hathewaya</taxon>
    </lineage>
</organism>
<gene>
    <name evidence="5" type="ORF">SAMN02745248_00683</name>
</gene>
<protein>
    <recommendedName>
        <fullName evidence="3">Basal-body rod modification protein FlgD</fullName>
    </recommendedName>
</protein>
<accession>A0A1M6LA59</accession>
<evidence type="ECO:0000256" key="1">
    <source>
        <dbReference type="ARBA" id="ARBA00010577"/>
    </source>
</evidence>
<dbReference type="Proteomes" id="UP000183952">
    <property type="component" value="Unassembled WGS sequence"/>
</dbReference>
<dbReference type="EMBL" id="FRAD01000005">
    <property type="protein sequence ID" value="SHJ68091.1"/>
    <property type="molecule type" value="Genomic_DNA"/>
</dbReference>
<comment type="function">
    <text evidence="3">Required for flagellar hook formation. May act as a scaffolding protein.</text>
</comment>
<comment type="similarity">
    <text evidence="1 3">Belongs to the FlgD family.</text>
</comment>
<keyword evidence="5" id="KW-0966">Cell projection</keyword>
<dbReference type="RefSeq" id="WP_072902354.1">
    <property type="nucleotide sequence ID" value="NZ_FRAD01000005.1"/>
</dbReference>
<evidence type="ECO:0000313" key="6">
    <source>
        <dbReference type="Proteomes" id="UP000183952"/>
    </source>
</evidence>